<feature type="non-terminal residue" evidence="4">
    <location>
        <position position="217"/>
    </location>
</feature>
<dbReference type="InterPro" id="IPR050565">
    <property type="entry name" value="LYPA1-2/EST-like"/>
</dbReference>
<dbReference type="GO" id="GO:0052689">
    <property type="term" value="F:carboxylic ester hydrolase activity"/>
    <property type="evidence" value="ECO:0007669"/>
    <property type="project" value="TreeGrafter"/>
</dbReference>
<accession>A0A835ZH59</accession>
<evidence type="ECO:0000313" key="4">
    <source>
        <dbReference type="EMBL" id="KAG5192119.1"/>
    </source>
</evidence>
<comment type="similarity">
    <text evidence="1">Belongs to the AB hydrolase superfamily. AB hydrolase 2 family.</text>
</comment>
<dbReference type="InterPro" id="IPR003140">
    <property type="entry name" value="PLipase/COase/thioEstase"/>
</dbReference>
<sequence>RGGLIFLHGSGDTGPGVQEWLDYITGGSFERTLAGQGILCLYPTAPLRPYTMCQGELRHVWHDRLALDFNSIPDEEHVLESMEIVEGLLEELEEAGVDRSAVVLGGFSMGGGVALQCIAAPWACHLAGVFSLSSFLHAASPLYAQQQQQQQAPPPPPPLYTAHGLRDEMVSHAWARSTAQGLTSAGYAVTHAEYATLGHDMSRAEVEALLQWIGARV</sequence>
<dbReference type="EMBL" id="JAFCMP010000010">
    <property type="protein sequence ID" value="KAG5192119.1"/>
    <property type="molecule type" value="Genomic_DNA"/>
</dbReference>
<evidence type="ECO:0000313" key="5">
    <source>
        <dbReference type="Proteomes" id="UP000664859"/>
    </source>
</evidence>
<comment type="caution">
    <text evidence="4">The sequence shown here is derived from an EMBL/GenBank/DDBJ whole genome shotgun (WGS) entry which is preliminary data.</text>
</comment>
<dbReference type="Gene3D" id="3.40.50.1820">
    <property type="entry name" value="alpha/beta hydrolase"/>
    <property type="match status" value="1"/>
</dbReference>
<feature type="domain" description="Phospholipase/carboxylesterase/thioesterase" evidence="3">
    <location>
        <begin position="4"/>
        <end position="213"/>
    </location>
</feature>
<protein>
    <submittedName>
        <fullName evidence="4">Alpha/Beta hydrolase protein</fullName>
    </submittedName>
</protein>
<keyword evidence="5" id="KW-1185">Reference proteome</keyword>
<evidence type="ECO:0000259" key="3">
    <source>
        <dbReference type="Pfam" id="PF02230"/>
    </source>
</evidence>
<evidence type="ECO:0000256" key="2">
    <source>
        <dbReference type="ARBA" id="ARBA00022801"/>
    </source>
</evidence>
<dbReference type="PANTHER" id="PTHR10655:SF17">
    <property type="entry name" value="LYSOPHOSPHOLIPASE-LIKE PROTEIN 1"/>
    <property type="match status" value="1"/>
</dbReference>
<gene>
    <name evidence="4" type="ORF">JKP88DRAFT_155307</name>
</gene>
<evidence type="ECO:0000256" key="1">
    <source>
        <dbReference type="ARBA" id="ARBA00006499"/>
    </source>
</evidence>
<dbReference type="InterPro" id="IPR029058">
    <property type="entry name" value="AB_hydrolase_fold"/>
</dbReference>
<organism evidence="4 5">
    <name type="scientific">Tribonema minus</name>
    <dbReference type="NCBI Taxonomy" id="303371"/>
    <lineage>
        <taxon>Eukaryota</taxon>
        <taxon>Sar</taxon>
        <taxon>Stramenopiles</taxon>
        <taxon>Ochrophyta</taxon>
        <taxon>PX clade</taxon>
        <taxon>Xanthophyceae</taxon>
        <taxon>Tribonematales</taxon>
        <taxon>Tribonemataceae</taxon>
        <taxon>Tribonema</taxon>
    </lineage>
</organism>
<reference evidence="4" key="1">
    <citation type="submission" date="2021-02" db="EMBL/GenBank/DDBJ databases">
        <title>First Annotated Genome of the Yellow-green Alga Tribonema minus.</title>
        <authorList>
            <person name="Mahan K.M."/>
        </authorList>
    </citation>
    <scope>NUCLEOTIDE SEQUENCE</scope>
    <source>
        <strain evidence="4">UTEX B ZZ1240</strain>
    </source>
</reference>
<feature type="non-terminal residue" evidence="4">
    <location>
        <position position="1"/>
    </location>
</feature>
<proteinExistence type="inferred from homology"/>
<dbReference type="AlphaFoldDB" id="A0A835ZH59"/>
<keyword evidence="2 4" id="KW-0378">Hydrolase</keyword>
<dbReference type="OrthoDB" id="2418081at2759"/>
<dbReference type="PANTHER" id="PTHR10655">
    <property type="entry name" value="LYSOPHOSPHOLIPASE-RELATED"/>
    <property type="match status" value="1"/>
</dbReference>
<dbReference type="Pfam" id="PF02230">
    <property type="entry name" value="Abhydrolase_2"/>
    <property type="match status" value="1"/>
</dbReference>
<dbReference type="Proteomes" id="UP000664859">
    <property type="component" value="Unassembled WGS sequence"/>
</dbReference>
<dbReference type="GO" id="GO:0008474">
    <property type="term" value="F:palmitoyl-(protein) hydrolase activity"/>
    <property type="evidence" value="ECO:0007669"/>
    <property type="project" value="TreeGrafter"/>
</dbReference>
<dbReference type="GO" id="GO:0005737">
    <property type="term" value="C:cytoplasm"/>
    <property type="evidence" value="ECO:0007669"/>
    <property type="project" value="TreeGrafter"/>
</dbReference>
<name>A0A835ZH59_9STRA</name>
<dbReference type="SUPFAM" id="SSF53474">
    <property type="entry name" value="alpha/beta-Hydrolases"/>
    <property type="match status" value="1"/>
</dbReference>